<gene>
    <name evidence="1" type="ORF">RJN63_20960</name>
</gene>
<proteinExistence type="predicted"/>
<organism evidence="1">
    <name type="scientific">Herbaspirillum huttiense subsp. nephrolepidis</name>
    <dbReference type="NCBI Taxonomy" id="3075126"/>
    <lineage>
        <taxon>Bacteria</taxon>
        <taxon>Pseudomonadati</taxon>
        <taxon>Pseudomonadota</taxon>
        <taxon>Betaproteobacteria</taxon>
        <taxon>Burkholderiales</taxon>
        <taxon>Oxalobacteraceae</taxon>
        <taxon>Herbaspirillum</taxon>
    </lineage>
</organism>
<comment type="caution">
    <text evidence="1">The sequence shown here is derived from an EMBL/GenBank/DDBJ whole genome shotgun (WGS) entry which is preliminary data.</text>
</comment>
<evidence type="ECO:0000313" key="1">
    <source>
        <dbReference type="EMBL" id="MDT0339318.1"/>
    </source>
</evidence>
<dbReference type="AlphaFoldDB" id="A0AAE4GC99"/>
<protein>
    <submittedName>
        <fullName evidence="1">Uncharacterized protein</fullName>
    </submittedName>
</protein>
<reference evidence="1" key="1">
    <citation type="submission" date="2023-02" db="EMBL/GenBank/DDBJ databases">
        <title>Description of Herbaspirillum huttiense subsp. nephrolepsisexaltata and Herbaspirillum huttiense subsp. lycopersicon.</title>
        <authorList>
            <person name="Poudel M."/>
            <person name="Sharma A."/>
            <person name="Goss E."/>
            <person name="Tapia J.H."/>
            <person name="Harmon C.M."/>
            <person name="Jones J.B."/>
        </authorList>
    </citation>
    <scope>NUCLEOTIDE SEQUENCE</scope>
    <source>
        <strain evidence="1">NC40101</strain>
    </source>
</reference>
<name>A0AAE4GC99_9BURK</name>
<accession>A0AAE4GC99</accession>
<sequence length="80" mass="8752">MIATSLNLRSLMEELRVSVVPSFGAGWEVAIYCDAAEPQAWGEGETLLAAVNAALDDMQEDPDMEGHLSPDVWARINGYR</sequence>
<dbReference type="EMBL" id="JAVRAA010000012">
    <property type="protein sequence ID" value="MDT0339318.1"/>
    <property type="molecule type" value="Genomic_DNA"/>
</dbReference>
<dbReference type="RefSeq" id="WP_209570793.1">
    <property type="nucleotide sequence ID" value="NZ_JAVLSM010000002.1"/>
</dbReference>